<dbReference type="GO" id="GO:0071949">
    <property type="term" value="F:FAD binding"/>
    <property type="evidence" value="ECO:0007669"/>
    <property type="project" value="InterPro"/>
</dbReference>
<dbReference type="Gene3D" id="3.40.462.20">
    <property type="match status" value="1"/>
</dbReference>
<dbReference type="RefSeq" id="WP_271220648.1">
    <property type="nucleotide sequence ID" value="NZ_BAAAVD010000004.1"/>
</dbReference>
<dbReference type="PROSITE" id="PS51387">
    <property type="entry name" value="FAD_PCMH"/>
    <property type="match status" value="1"/>
</dbReference>
<dbReference type="InterPro" id="IPR016169">
    <property type="entry name" value="FAD-bd_PCMH_sub2"/>
</dbReference>
<dbReference type="Proteomes" id="UP001143474">
    <property type="component" value="Unassembled WGS sequence"/>
</dbReference>
<evidence type="ECO:0000256" key="2">
    <source>
        <dbReference type="ARBA" id="ARBA00005466"/>
    </source>
</evidence>
<dbReference type="Gene3D" id="3.30.465.10">
    <property type="match status" value="1"/>
</dbReference>
<dbReference type="GO" id="GO:0016491">
    <property type="term" value="F:oxidoreductase activity"/>
    <property type="evidence" value="ECO:0007669"/>
    <property type="project" value="UniProtKB-KW"/>
</dbReference>
<dbReference type="EMBL" id="BSEV01000015">
    <property type="protein sequence ID" value="GLK12320.1"/>
    <property type="molecule type" value="Genomic_DNA"/>
</dbReference>
<feature type="domain" description="FAD-binding PCMH-type" evidence="6">
    <location>
        <begin position="30"/>
        <end position="200"/>
    </location>
</feature>
<comment type="similarity">
    <text evidence="2">Belongs to the oxygen-dependent FAD-linked oxidoreductase family.</text>
</comment>
<evidence type="ECO:0000259" key="6">
    <source>
        <dbReference type="PROSITE" id="PS51387"/>
    </source>
</evidence>
<evidence type="ECO:0000256" key="5">
    <source>
        <dbReference type="ARBA" id="ARBA00023002"/>
    </source>
</evidence>
<dbReference type="InterPro" id="IPR006094">
    <property type="entry name" value="Oxid_FAD_bind_N"/>
</dbReference>
<evidence type="ECO:0000313" key="8">
    <source>
        <dbReference type="Proteomes" id="UP001143474"/>
    </source>
</evidence>
<dbReference type="InterPro" id="IPR016166">
    <property type="entry name" value="FAD-bd_PCMH"/>
</dbReference>
<sequence>MTTVEERDAGIALPGEAAFDAATRVFNLAGPARPAAAVTARGVDQIRAAIRHAASEGLTVRVHTTGHGSVAGRPMGDAVLIRTELEGGVDIDARRRVARVPAGTLWGAVVEAAAAHGLAARHGSAATVGVVGYLLRGGLSFYGRRFGLASNGVRAIELVTADGELRRVDASCDPELFWALRGGGGGLGVVTAVEIDLFPAFRVVTGAAFWPVAHAGRLMRVWREWTLDAPWEVTTSLRVMNLPPVPGVPPVLASGTVLCVDGAVLGATEEDVPTARRHADSLLGPLRSVAEPLLDTWELTTPSAVLRAHMDPPEPVAFLGDHMLLSEIGEEGAAEFLRAVGQGSGSPLVIAGLRQLGGAYSAPDPAGGALGRLDARYSYSGSGVPVDPDVARSILDHCARVRAALAPWDTGRTAPTFVEHFEQPQRHLDPEQVEAVDRVRARVDPSGLFRGDIAPNTSAAY</sequence>
<dbReference type="AlphaFoldDB" id="A0A9W6I7C8"/>
<comment type="cofactor">
    <cofactor evidence="1">
        <name>FAD</name>
        <dbReference type="ChEBI" id="CHEBI:57692"/>
    </cofactor>
</comment>
<keyword evidence="3" id="KW-0285">Flavoprotein</keyword>
<evidence type="ECO:0000256" key="3">
    <source>
        <dbReference type="ARBA" id="ARBA00022630"/>
    </source>
</evidence>
<reference evidence="7" key="1">
    <citation type="journal article" date="2014" name="Int. J. Syst. Evol. Microbiol.">
        <title>Complete genome sequence of Corynebacterium casei LMG S-19264T (=DSM 44701T), isolated from a smear-ripened cheese.</title>
        <authorList>
            <consortium name="US DOE Joint Genome Institute (JGI-PGF)"/>
            <person name="Walter F."/>
            <person name="Albersmeier A."/>
            <person name="Kalinowski J."/>
            <person name="Ruckert C."/>
        </authorList>
    </citation>
    <scope>NUCLEOTIDE SEQUENCE</scope>
    <source>
        <strain evidence="7">VKM Ac-2007</strain>
    </source>
</reference>
<gene>
    <name evidence="7" type="ORF">GCM10017600_57290</name>
</gene>
<comment type="caution">
    <text evidence="7">The sequence shown here is derived from an EMBL/GenBank/DDBJ whole genome shotgun (WGS) entry which is preliminary data.</text>
</comment>
<dbReference type="Pfam" id="PF01565">
    <property type="entry name" value="FAD_binding_4"/>
    <property type="match status" value="1"/>
</dbReference>
<keyword evidence="5" id="KW-0560">Oxidoreductase</keyword>
<name>A0A9W6I7C8_9ACTN</name>
<proteinExistence type="inferred from homology"/>
<dbReference type="SUPFAM" id="SSF56176">
    <property type="entry name" value="FAD-binding/transporter-associated domain-like"/>
    <property type="match status" value="1"/>
</dbReference>
<dbReference type="PANTHER" id="PTHR42973">
    <property type="entry name" value="BINDING OXIDOREDUCTASE, PUTATIVE (AFU_ORTHOLOGUE AFUA_1G17690)-RELATED"/>
    <property type="match status" value="1"/>
</dbReference>
<dbReference type="PANTHER" id="PTHR42973:SF39">
    <property type="entry name" value="FAD-BINDING PCMH-TYPE DOMAIN-CONTAINING PROTEIN"/>
    <property type="match status" value="1"/>
</dbReference>
<evidence type="ECO:0000256" key="1">
    <source>
        <dbReference type="ARBA" id="ARBA00001974"/>
    </source>
</evidence>
<dbReference type="Gene3D" id="3.30.43.10">
    <property type="entry name" value="Uridine Diphospho-n-acetylenolpyruvylglucosamine Reductase, domain 2"/>
    <property type="match status" value="1"/>
</dbReference>
<accession>A0A9W6I7C8</accession>
<dbReference type="InterPro" id="IPR050416">
    <property type="entry name" value="FAD-linked_Oxidoreductase"/>
</dbReference>
<keyword evidence="4" id="KW-0274">FAD</keyword>
<evidence type="ECO:0000256" key="4">
    <source>
        <dbReference type="ARBA" id="ARBA00022827"/>
    </source>
</evidence>
<keyword evidence="8" id="KW-1185">Reference proteome</keyword>
<organism evidence="7 8">
    <name type="scientific">Streptosporangium carneum</name>
    <dbReference type="NCBI Taxonomy" id="47481"/>
    <lineage>
        <taxon>Bacteria</taxon>
        <taxon>Bacillati</taxon>
        <taxon>Actinomycetota</taxon>
        <taxon>Actinomycetes</taxon>
        <taxon>Streptosporangiales</taxon>
        <taxon>Streptosporangiaceae</taxon>
        <taxon>Streptosporangium</taxon>
    </lineage>
</organism>
<reference evidence="7" key="2">
    <citation type="submission" date="2023-01" db="EMBL/GenBank/DDBJ databases">
        <authorList>
            <person name="Sun Q."/>
            <person name="Evtushenko L."/>
        </authorList>
    </citation>
    <scope>NUCLEOTIDE SEQUENCE</scope>
    <source>
        <strain evidence="7">VKM Ac-2007</strain>
    </source>
</reference>
<protein>
    <submittedName>
        <fullName evidence="7">FAD-linked oxidase</fullName>
    </submittedName>
</protein>
<dbReference type="InterPro" id="IPR036318">
    <property type="entry name" value="FAD-bd_PCMH-like_sf"/>
</dbReference>
<dbReference type="InterPro" id="IPR016167">
    <property type="entry name" value="FAD-bd_PCMH_sub1"/>
</dbReference>
<evidence type="ECO:0000313" key="7">
    <source>
        <dbReference type="EMBL" id="GLK12320.1"/>
    </source>
</evidence>